<protein>
    <submittedName>
        <fullName evidence="1">Uncharacterized protein</fullName>
    </submittedName>
</protein>
<proteinExistence type="predicted"/>
<accession>A0A1Q9E7U7</accession>
<dbReference type="AlphaFoldDB" id="A0A1Q9E7U7"/>
<reference evidence="1 2" key="1">
    <citation type="submission" date="2016-02" db="EMBL/GenBank/DDBJ databases">
        <title>Genome analysis of coral dinoflagellate symbionts highlights evolutionary adaptations to a symbiotic lifestyle.</title>
        <authorList>
            <person name="Aranda M."/>
            <person name="Li Y."/>
            <person name="Liew Y.J."/>
            <person name="Baumgarten S."/>
            <person name="Simakov O."/>
            <person name="Wilson M."/>
            <person name="Piel J."/>
            <person name="Ashoor H."/>
            <person name="Bougouffa S."/>
            <person name="Bajic V.B."/>
            <person name="Ryu T."/>
            <person name="Ravasi T."/>
            <person name="Bayer T."/>
            <person name="Micklem G."/>
            <person name="Kim H."/>
            <person name="Bhak J."/>
            <person name="Lajeunesse T.C."/>
            <person name="Voolstra C.R."/>
        </authorList>
    </citation>
    <scope>NUCLEOTIDE SEQUENCE [LARGE SCALE GENOMIC DNA]</scope>
    <source>
        <strain evidence="1 2">CCMP2467</strain>
    </source>
</reference>
<sequence>MDSRAPVVTESFRPETSLYPKRSDLQKSLREASDGNETSVRRFVASQLQEPDPSTGLPYEHDFWLYTPLMWIGFHFVPRSTLFLLKKNFKVALPCDPWREDTWDFESEEEVSEPLPVPEVGEDSVARVGGLSLRNSPVEWKQAQGAVGQAQALLYPQVRTDLAARYDCEVPVTSPVFPSLVKHAQFLLNNFSVRTDGQTPYERRQAKEVFLARADHAHVAERPRGEPSVQAPFLVHPANRGPDFAKISQSVCVELATDPQKRQTQIQAVQNNCKTTHPELSKLSQGVLSLDATKNLNQAVQMATSTRPPCMPYMQAVPNFVQKYSGGPTFPVVKLLAHVRRSFQTSLMLGQDFTEAVSNMDFKEPSSTFPWLRANLASPSSKDNIGRSISKPDFEKLKQPNLRTTVLQAERQLQGNYELVVARNDNDTNLGRACQAAATEPAVPAKLEDTMDAAKICLQRTAMQFDQYYKVKGDSKLWKFVVELDHEKAHFHHKPLFASKEEVVSVAHEDLKQFKLAPGEPPRLVPTEDTQPLLPQNSASTDMEVAKAKATLVLSQTYTKCFG</sequence>
<organism evidence="1 2">
    <name type="scientific">Symbiodinium microadriaticum</name>
    <name type="common">Dinoflagellate</name>
    <name type="synonym">Zooxanthella microadriatica</name>
    <dbReference type="NCBI Taxonomy" id="2951"/>
    <lineage>
        <taxon>Eukaryota</taxon>
        <taxon>Sar</taxon>
        <taxon>Alveolata</taxon>
        <taxon>Dinophyceae</taxon>
        <taxon>Suessiales</taxon>
        <taxon>Symbiodiniaceae</taxon>
        <taxon>Symbiodinium</taxon>
    </lineage>
</organism>
<gene>
    <name evidence="1" type="ORF">AK812_SmicGene13542</name>
</gene>
<keyword evidence="2" id="KW-1185">Reference proteome</keyword>
<comment type="caution">
    <text evidence="1">The sequence shown here is derived from an EMBL/GenBank/DDBJ whole genome shotgun (WGS) entry which is preliminary data.</text>
</comment>
<dbReference type="OrthoDB" id="430914at2759"/>
<name>A0A1Q9E7U7_SYMMI</name>
<dbReference type="EMBL" id="LSRX01000235">
    <property type="protein sequence ID" value="OLQ03497.1"/>
    <property type="molecule type" value="Genomic_DNA"/>
</dbReference>
<evidence type="ECO:0000313" key="2">
    <source>
        <dbReference type="Proteomes" id="UP000186817"/>
    </source>
</evidence>
<dbReference type="Proteomes" id="UP000186817">
    <property type="component" value="Unassembled WGS sequence"/>
</dbReference>
<evidence type="ECO:0000313" key="1">
    <source>
        <dbReference type="EMBL" id="OLQ03497.1"/>
    </source>
</evidence>